<dbReference type="RefSeq" id="XP_062877258.1">
    <property type="nucleotide sequence ID" value="XM_063021188.1"/>
</dbReference>
<evidence type="ECO:0000256" key="2">
    <source>
        <dbReference type="ARBA" id="ARBA00022723"/>
    </source>
</evidence>
<accession>A0AAX4H8K0</accession>
<evidence type="ECO:0000259" key="4">
    <source>
        <dbReference type="Pfam" id="PF01648"/>
    </source>
</evidence>
<dbReference type="Pfam" id="PF01648">
    <property type="entry name" value="ACPS"/>
    <property type="match status" value="1"/>
</dbReference>
<feature type="domain" description="4'-phosphopantetheinyl transferase" evidence="4">
    <location>
        <begin position="8"/>
        <end position="92"/>
    </location>
</feature>
<reference evidence="5 6" key="1">
    <citation type="submission" date="2023-10" db="EMBL/GenBank/DDBJ databases">
        <title>Draft Genome Sequence of Candida saopaulonensis from a very Premature Infant with Sepsis.</title>
        <authorList>
            <person name="Ning Y."/>
            <person name="Dai R."/>
            <person name="Xiao M."/>
            <person name="Xu Y."/>
            <person name="Yan Q."/>
            <person name="Zhang L."/>
        </authorList>
    </citation>
    <scope>NUCLEOTIDE SEQUENCE [LARGE SCALE GENOMIC DNA]</scope>
    <source>
        <strain evidence="5 6">19XY460</strain>
    </source>
</reference>
<dbReference type="InterPro" id="IPR008278">
    <property type="entry name" value="4-PPantetheinyl_Trfase_dom"/>
</dbReference>
<dbReference type="SUPFAM" id="SSF56214">
    <property type="entry name" value="4'-phosphopantetheinyl transferase"/>
    <property type="match status" value="1"/>
</dbReference>
<dbReference type="NCBIfam" id="TIGR00556">
    <property type="entry name" value="pantethn_trn"/>
    <property type="match status" value="1"/>
</dbReference>
<dbReference type="Proteomes" id="UP001338582">
    <property type="component" value="Chromosome 2"/>
</dbReference>
<evidence type="ECO:0000313" key="5">
    <source>
        <dbReference type="EMBL" id="WPK24875.1"/>
    </source>
</evidence>
<dbReference type="KEGG" id="asau:88173237"/>
<dbReference type="EMBL" id="CP138895">
    <property type="protein sequence ID" value="WPK24875.1"/>
    <property type="molecule type" value="Genomic_DNA"/>
</dbReference>
<name>A0AAX4H8K0_9ASCO</name>
<keyword evidence="3" id="KW-0460">Magnesium</keyword>
<dbReference type="AlphaFoldDB" id="A0AAX4H8K0"/>
<sequence length="130" mass="14592">MKIPITRAIGVDLIRVDRIAALLAKPSGTRFLQRVLHPSERSAASKLNAQNCATYVAGCWATKEAIFKSLPAVEQHSFQFNRWYRFLDNGRPIIGSEVPHSDEFLLSISHDDGILVATVLRQEYIDIRAT</sequence>
<protein>
    <recommendedName>
        <fullName evidence="4">4'-phosphopantetheinyl transferase domain-containing protein</fullName>
    </recommendedName>
</protein>
<gene>
    <name evidence="5" type="ORF">PUMCH_002172</name>
</gene>
<evidence type="ECO:0000256" key="1">
    <source>
        <dbReference type="ARBA" id="ARBA00022679"/>
    </source>
</evidence>
<dbReference type="GO" id="GO:0000287">
    <property type="term" value="F:magnesium ion binding"/>
    <property type="evidence" value="ECO:0007669"/>
    <property type="project" value="InterPro"/>
</dbReference>
<keyword evidence="2" id="KW-0479">Metal-binding</keyword>
<organism evidence="5 6">
    <name type="scientific">Australozyma saopauloensis</name>
    <dbReference type="NCBI Taxonomy" id="291208"/>
    <lineage>
        <taxon>Eukaryota</taxon>
        <taxon>Fungi</taxon>
        <taxon>Dikarya</taxon>
        <taxon>Ascomycota</taxon>
        <taxon>Saccharomycotina</taxon>
        <taxon>Pichiomycetes</taxon>
        <taxon>Metschnikowiaceae</taxon>
        <taxon>Australozyma</taxon>
    </lineage>
</organism>
<dbReference type="Gene3D" id="3.90.470.20">
    <property type="entry name" value="4'-phosphopantetheinyl transferase domain"/>
    <property type="match status" value="1"/>
</dbReference>
<keyword evidence="6" id="KW-1185">Reference proteome</keyword>
<evidence type="ECO:0000313" key="6">
    <source>
        <dbReference type="Proteomes" id="UP001338582"/>
    </source>
</evidence>
<dbReference type="InterPro" id="IPR004568">
    <property type="entry name" value="Ppantetheine-prot_Trfase_dom"/>
</dbReference>
<dbReference type="InterPro" id="IPR037143">
    <property type="entry name" value="4-PPantetheinyl_Trfase_dom_sf"/>
</dbReference>
<dbReference type="GeneID" id="88173237"/>
<evidence type="ECO:0000256" key="3">
    <source>
        <dbReference type="ARBA" id="ARBA00022842"/>
    </source>
</evidence>
<proteinExistence type="predicted"/>
<keyword evidence="1" id="KW-0808">Transferase</keyword>
<dbReference type="GO" id="GO:0006633">
    <property type="term" value="P:fatty acid biosynthetic process"/>
    <property type="evidence" value="ECO:0007669"/>
    <property type="project" value="InterPro"/>
</dbReference>
<dbReference type="GO" id="GO:0008897">
    <property type="term" value="F:holo-[acyl-carrier-protein] synthase activity"/>
    <property type="evidence" value="ECO:0007669"/>
    <property type="project" value="InterPro"/>
</dbReference>